<dbReference type="AlphaFoldDB" id="A0A7W9BU27"/>
<dbReference type="GO" id="GO:0006935">
    <property type="term" value="P:chemotaxis"/>
    <property type="evidence" value="ECO:0007669"/>
    <property type="project" value="InterPro"/>
</dbReference>
<dbReference type="Proteomes" id="UP000546701">
    <property type="component" value="Unassembled WGS sequence"/>
</dbReference>
<evidence type="ECO:0000256" key="4">
    <source>
        <dbReference type="SAM" id="Coils"/>
    </source>
</evidence>
<feature type="domain" description="Methyl-accepting transducer" evidence="6">
    <location>
        <begin position="278"/>
        <end position="514"/>
    </location>
</feature>
<dbReference type="InterPro" id="IPR004089">
    <property type="entry name" value="MCPsignal_dom"/>
</dbReference>
<dbReference type="EMBL" id="JACIJR010000005">
    <property type="protein sequence ID" value="MBB5729939.1"/>
    <property type="molecule type" value="Genomic_DNA"/>
</dbReference>
<protein>
    <submittedName>
        <fullName evidence="8">Methyl-accepting chemotaxis protein</fullName>
    </submittedName>
</protein>
<keyword evidence="4" id="KW-0175">Coiled coil</keyword>
<evidence type="ECO:0000256" key="1">
    <source>
        <dbReference type="ARBA" id="ARBA00023224"/>
    </source>
</evidence>
<dbReference type="GO" id="GO:0004888">
    <property type="term" value="F:transmembrane signaling receptor activity"/>
    <property type="evidence" value="ECO:0007669"/>
    <property type="project" value="InterPro"/>
</dbReference>
<dbReference type="SMART" id="SM00304">
    <property type="entry name" value="HAMP"/>
    <property type="match status" value="1"/>
</dbReference>
<dbReference type="SMART" id="SM00283">
    <property type="entry name" value="MA"/>
    <property type="match status" value="1"/>
</dbReference>
<dbReference type="Gene3D" id="1.10.287.950">
    <property type="entry name" value="Methyl-accepting chemotaxis protein"/>
    <property type="match status" value="1"/>
</dbReference>
<dbReference type="Pfam" id="PF00672">
    <property type="entry name" value="HAMP"/>
    <property type="match status" value="1"/>
</dbReference>
<evidence type="ECO:0000256" key="2">
    <source>
        <dbReference type="ARBA" id="ARBA00029447"/>
    </source>
</evidence>
<evidence type="ECO:0000256" key="3">
    <source>
        <dbReference type="PROSITE-ProRule" id="PRU00284"/>
    </source>
</evidence>
<keyword evidence="5" id="KW-1133">Transmembrane helix</keyword>
<dbReference type="PANTHER" id="PTHR32089:SF112">
    <property type="entry name" value="LYSOZYME-LIKE PROTEIN-RELATED"/>
    <property type="match status" value="1"/>
</dbReference>
<dbReference type="PROSITE" id="PS50111">
    <property type="entry name" value="CHEMOTAXIS_TRANSDUC_2"/>
    <property type="match status" value="1"/>
</dbReference>
<reference evidence="8 9" key="1">
    <citation type="submission" date="2020-08" db="EMBL/GenBank/DDBJ databases">
        <title>Genomic Encyclopedia of Type Strains, Phase IV (KMG-IV): sequencing the most valuable type-strain genomes for metagenomic binning, comparative biology and taxonomic classification.</title>
        <authorList>
            <person name="Goeker M."/>
        </authorList>
    </citation>
    <scope>NUCLEOTIDE SEQUENCE [LARGE SCALE GENOMIC DNA]</scope>
    <source>
        <strain evidence="8 9">DSM 103336</strain>
    </source>
</reference>
<dbReference type="Pfam" id="PF00015">
    <property type="entry name" value="MCPsignal"/>
    <property type="match status" value="1"/>
</dbReference>
<dbReference type="GO" id="GO:0016020">
    <property type="term" value="C:membrane"/>
    <property type="evidence" value="ECO:0007669"/>
    <property type="project" value="InterPro"/>
</dbReference>
<dbReference type="GO" id="GO:0007165">
    <property type="term" value="P:signal transduction"/>
    <property type="evidence" value="ECO:0007669"/>
    <property type="project" value="UniProtKB-KW"/>
</dbReference>
<comment type="caution">
    <text evidence="8">The sequence shown here is derived from an EMBL/GenBank/DDBJ whole genome shotgun (WGS) entry which is preliminary data.</text>
</comment>
<sequence length="550" mass="58125">MSVSNRIIFGFAAITTLLVVLGLYALGQVAEVRSTVDRIVERDLAALTQLDSVSAAEAATSELRGQAVLRFAMGTAATDGDGGFAAQTVAMQASINRLRELVGTYQQTAKNVSRQAQWAQMARLSDEVEVRFAAVRDAGAAQLAAVRRGDRAAVVALQPTIAREQTAMIRSLSAMRGVLADTIVVGRGVARDTYERSRLSILGGLLVAILASIVIAWGIRRSIVQPLDEFMGFVARVGEGDLSGQTAATGPHEFGRLGATLNTMVTGLQAIARQSREATENLNAAATEIRASTQQQAASVEEQLAAVQETAATVDEIVHSGTQISRRAQEVIAVAQATVQTSDTGTAAVEDTVRAMDEIREQAEAVASNIVLLSEKTAAIGDIIATVNDVSERSHLLALNASIEAAAAGEAGRSFAVVASEMKTLADQAKDATRNVRSILGEIQRGINASVMLTEEAVKRAASGKARTDAGQAAIEELGARIQDSVQTFQQIVASTNQQQIGMEQVTIALQNIRQASQQTASSTRQLDQAAGDLTMLSRTLVGLTERYRL</sequence>
<organism evidence="8 9">
    <name type="scientific">Sphingomonas prati</name>
    <dbReference type="NCBI Taxonomy" id="1843237"/>
    <lineage>
        <taxon>Bacteria</taxon>
        <taxon>Pseudomonadati</taxon>
        <taxon>Pseudomonadota</taxon>
        <taxon>Alphaproteobacteria</taxon>
        <taxon>Sphingomonadales</taxon>
        <taxon>Sphingomonadaceae</taxon>
        <taxon>Sphingomonas</taxon>
    </lineage>
</organism>
<keyword evidence="1 3" id="KW-0807">Transducer</keyword>
<evidence type="ECO:0000313" key="8">
    <source>
        <dbReference type="EMBL" id="MBB5729939.1"/>
    </source>
</evidence>
<dbReference type="SUPFAM" id="SSF58104">
    <property type="entry name" value="Methyl-accepting chemotaxis protein (MCP) signaling domain"/>
    <property type="match status" value="1"/>
</dbReference>
<dbReference type="InterPro" id="IPR004090">
    <property type="entry name" value="Chemotax_Me-accpt_rcpt"/>
</dbReference>
<evidence type="ECO:0000313" key="9">
    <source>
        <dbReference type="Proteomes" id="UP000546701"/>
    </source>
</evidence>
<comment type="similarity">
    <text evidence="2">Belongs to the methyl-accepting chemotaxis (MCP) protein family.</text>
</comment>
<feature type="transmembrane region" description="Helical" evidence="5">
    <location>
        <begin position="199"/>
        <end position="219"/>
    </location>
</feature>
<keyword evidence="5" id="KW-0812">Transmembrane</keyword>
<dbReference type="CDD" id="cd06225">
    <property type="entry name" value="HAMP"/>
    <property type="match status" value="1"/>
</dbReference>
<evidence type="ECO:0000259" key="7">
    <source>
        <dbReference type="PROSITE" id="PS50885"/>
    </source>
</evidence>
<dbReference type="PROSITE" id="PS50885">
    <property type="entry name" value="HAMP"/>
    <property type="match status" value="1"/>
</dbReference>
<proteinExistence type="inferred from homology"/>
<accession>A0A7W9BU27</accession>
<dbReference type="PRINTS" id="PR00260">
    <property type="entry name" value="CHEMTRNSDUCR"/>
</dbReference>
<keyword evidence="9" id="KW-1185">Reference proteome</keyword>
<dbReference type="InterPro" id="IPR003660">
    <property type="entry name" value="HAMP_dom"/>
</dbReference>
<feature type="coiled-coil region" evidence="4">
    <location>
        <begin position="268"/>
        <end position="310"/>
    </location>
</feature>
<name>A0A7W9BU27_9SPHN</name>
<feature type="transmembrane region" description="Helical" evidence="5">
    <location>
        <begin position="6"/>
        <end position="26"/>
    </location>
</feature>
<keyword evidence="5" id="KW-0472">Membrane</keyword>
<gene>
    <name evidence="8" type="ORF">FHS99_002435</name>
</gene>
<feature type="domain" description="HAMP" evidence="7">
    <location>
        <begin position="221"/>
        <end position="273"/>
    </location>
</feature>
<dbReference type="PANTHER" id="PTHR32089">
    <property type="entry name" value="METHYL-ACCEPTING CHEMOTAXIS PROTEIN MCPB"/>
    <property type="match status" value="1"/>
</dbReference>
<dbReference type="RefSeq" id="WP_198350631.1">
    <property type="nucleotide sequence ID" value="NZ_BMJP01000003.1"/>
</dbReference>
<evidence type="ECO:0000256" key="5">
    <source>
        <dbReference type="SAM" id="Phobius"/>
    </source>
</evidence>
<evidence type="ECO:0000259" key="6">
    <source>
        <dbReference type="PROSITE" id="PS50111"/>
    </source>
</evidence>